<feature type="non-terminal residue" evidence="1">
    <location>
        <position position="55"/>
    </location>
</feature>
<accession>A0ACA9NJT0</accession>
<protein>
    <submittedName>
        <fullName evidence="1">2693_t:CDS:1</fullName>
    </submittedName>
</protein>
<evidence type="ECO:0000313" key="2">
    <source>
        <dbReference type="Proteomes" id="UP000789860"/>
    </source>
</evidence>
<reference evidence="1" key="1">
    <citation type="submission" date="2021-06" db="EMBL/GenBank/DDBJ databases">
        <authorList>
            <person name="Kallberg Y."/>
            <person name="Tangrot J."/>
            <person name="Rosling A."/>
        </authorList>
    </citation>
    <scope>NUCLEOTIDE SEQUENCE</scope>
    <source>
        <strain evidence="1">AU212A</strain>
    </source>
</reference>
<evidence type="ECO:0000313" key="1">
    <source>
        <dbReference type="EMBL" id="CAG8659576.1"/>
    </source>
</evidence>
<keyword evidence="2" id="KW-1185">Reference proteome</keyword>
<dbReference type="EMBL" id="CAJVPM010025849">
    <property type="protein sequence ID" value="CAG8659576.1"/>
    <property type="molecule type" value="Genomic_DNA"/>
</dbReference>
<proteinExistence type="predicted"/>
<organism evidence="1 2">
    <name type="scientific">Scutellospora calospora</name>
    <dbReference type="NCBI Taxonomy" id="85575"/>
    <lineage>
        <taxon>Eukaryota</taxon>
        <taxon>Fungi</taxon>
        <taxon>Fungi incertae sedis</taxon>
        <taxon>Mucoromycota</taxon>
        <taxon>Glomeromycotina</taxon>
        <taxon>Glomeromycetes</taxon>
        <taxon>Diversisporales</taxon>
        <taxon>Gigasporaceae</taxon>
        <taxon>Scutellospora</taxon>
    </lineage>
</organism>
<name>A0ACA9NJT0_9GLOM</name>
<dbReference type="Proteomes" id="UP000789860">
    <property type="component" value="Unassembled WGS sequence"/>
</dbReference>
<comment type="caution">
    <text evidence="1">The sequence shown here is derived from an EMBL/GenBank/DDBJ whole genome shotgun (WGS) entry which is preliminary data.</text>
</comment>
<sequence>VVTGHSLGGALAVFAALDIKQFFKECNSYGERLYCSDSADDHDGPYWGLLRSDKW</sequence>
<gene>
    <name evidence="1" type="ORF">SCALOS_LOCUS8978</name>
</gene>
<feature type="non-terminal residue" evidence="1">
    <location>
        <position position="1"/>
    </location>
</feature>